<dbReference type="EMBL" id="JBHRTR010000048">
    <property type="protein sequence ID" value="MFC3230739.1"/>
    <property type="molecule type" value="Genomic_DNA"/>
</dbReference>
<protein>
    <recommendedName>
        <fullName evidence="9">Cobalamin biosynthesis protein CobD</fullName>
    </recommendedName>
</protein>
<evidence type="ECO:0000256" key="6">
    <source>
        <dbReference type="ARBA" id="ARBA00022692"/>
    </source>
</evidence>
<dbReference type="InterPro" id="IPR004485">
    <property type="entry name" value="Cobalamin_biosynth_CobD/CbiB"/>
</dbReference>
<evidence type="ECO:0000256" key="8">
    <source>
        <dbReference type="ARBA" id="ARBA00023136"/>
    </source>
</evidence>
<feature type="transmembrane region" description="Helical" evidence="9">
    <location>
        <begin position="59"/>
        <end position="79"/>
    </location>
</feature>
<dbReference type="NCBIfam" id="TIGR00380">
    <property type="entry name" value="cobal_cbiB"/>
    <property type="match status" value="1"/>
</dbReference>
<dbReference type="HAMAP" id="MF_00024">
    <property type="entry name" value="CobD_CbiB"/>
    <property type="match status" value="1"/>
</dbReference>
<keyword evidence="8 9" id="KW-0472">Membrane</keyword>
<evidence type="ECO:0000256" key="7">
    <source>
        <dbReference type="ARBA" id="ARBA00022989"/>
    </source>
</evidence>
<dbReference type="PANTHER" id="PTHR34308:SF1">
    <property type="entry name" value="COBALAMIN BIOSYNTHESIS PROTEIN CBIB"/>
    <property type="match status" value="1"/>
</dbReference>
<comment type="subcellular location">
    <subcellularLocation>
        <location evidence="1 9">Cell membrane</location>
        <topology evidence="1 9">Multi-pass membrane protein</topology>
    </subcellularLocation>
</comment>
<comment type="function">
    <text evidence="9">Converts cobyric acid to cobinamide by the addition of aminopropanol on the F carboxylic group.</text>
</comment>
<evidence type="ECO:0000256" key="4">
    <source>
        <dbReference type="ARBA" id="ARBA00022475"/>
    </source>
</evidence>
<dbReference type="RefSeq" id="WP_379906176.1">
    <property type="nucleotide sequence ID" value="NZ_JBHRTR010000048.1"/>
</dbReference>
<sequence length="322" mass="34500">MVAQTLIMMAMAMLADGVIGDPPRLWRRLPHPVVLMGRIVDRADRSFNHDGAADGRRRLAGILSLLLLVGIVGIVAWTIQHLLSRLPGGILVEALLAGILIAQRSLVEHVRDVEDGLRIDGLATGRVALSRIVGRDTTDLQPPEVRRAALESLAENLSDGVVAPVFWGCLFGLPGIAVYKAINTADSMIGHRGPRYGAFGWAAARLDDAVNWIPARLTGLLIAASAGRHWRRSLAVMARDARAHRSPNAGWPEAAMAGALGVRLSGPRRYDGRISPEPWVNGAGFDARAKHMRAALDMTVTCCLLLGGSLVCLAAGAWLLGW</sequence>
<evidence type="ECO:0000313" key="10">
    <source>
        <dbReference type="EMBL" id="MFC3230739.1"/>
    </source>
</evidence>
<comment type="caution">
    <text evidence="10">The sequence shown here is derived from an EMBL/GenBank/DDBJ whole genome shotgun (WGS) entry which is preliminary data.</text>
</comment>
<evidence type="ECO:0000256" key="3">
    <source>
        <dbReference type="ARBA" id="ARBA00006263"/>
    </source>
</evidence>
<comment type="caution">
    <text evidence="9">Lacks conserved residue(s) required for the propagation of feature annotation.</text>
</comment>
<dbReference type="Proteomes" id="UP001595528">
    <property type="component" value="Unassembled WGS sequence"/>
</dbReference>
<gene>
    <name evidence="10" type="primary">cbiB</name>
    <name evidence="9" type="synonym">cobD</name>
    <name evidence="10" type="ORF">ACFOGJ_26060</name>
</gene>
<proteinExistence type="inferred from homology"/>
<keyword evidence="4 9" id="KW-1003">Cell membrane</keyword>
<evidence type="ECO:0000313" key="11">
    <source>
        <dbReference type="Proteomes" id="UP001595528"/>
    </source>
</evidence>
<keyword evidence="11" id="KW-1185">Reference proteome</keyword>
<dbReference type="Pfam" id="PF03186">
    <property type="entry name" value="CobD_Cbib"/>
    <property type="match status" value="1"/>
</dbReference>
<organism evidence="10 11">
    <name type="scientific">Marinibaculum pumilum</name>
    <dbReference type="NCBI Taxonomy" id="1766165"/>
    <lineage>
        <taxon>Bacteria</taxon>
        <taxon>Pseudomonadati</taxon>
        <taxon>Pseudomonadota</taxon>
        <taxon>Alphaproteobacteria</taxon>
        <taxon>Rhodospirillales</taxon>
        <taxon>Rhodospirillaceae</taxon>
        <taxon>Marinibaculum</taxon>
    </lineage>
</organism>
<keyword evidence="6 9" id="KW-0812">Transmembrane</keyword>
<feature type="transmembrane region" description="Helical" evidence="9">
    <location>
        <begin position="298"/>
        <end position="320"/>
    </location>
</feature>
<feature type="transmembrane region" description="Helical" evidence="9">
    <location>
        <begin position="161"/>
        <end position="182"/>
    </location>
</feature>
<evidence type="ECO:0000256" key="2">
    <source>
        <dbReference type="ARBA" id="ARBA00004953"/>
    </source>
</evidence>
<keyword evidence="7 9" id="KW-1133">Transmembrane helix</keyword>
<comment type="pathway">
    <text evidence="2 9">Cofactor biosynthesis; adenosylcobalamin biosynthesis.</text>
</comment>
<evidence type="ECO:0000256" key="9">
    <source>
        <dbReference type="HAMAP-Rule" id="MF_00024"/>
    </source>
</evidence>
<dbReference type="PANTHER" id="PTHR34308">
    <property type="entry name" value="COBALAMIN BIOSYNTHESIS PROTEIN CBIB"/>
    <property type="match status" value="1"/>
</dbReference>
<reference evidence="11" key="1">
    <citation type="journal article" date="2019" name="Int. J. Syst. Evol. Microbiol.">
        <title>The Global Catalogue of Microorganisms (GCM) 10K type strain sequencing project: providing services to taxonomists for standard genome sequencing and annotation.</title>
        <authorList>
            <consortium name="The Broad Institute Genomics Platform"/>
            <consortium name="The Broad Institute Genome Sequencing Center for Infectious Disease"/>
            <person name="Wu L."/>
            <person name="Ma J."/>
        </authorList>
    </citation>
    <scope>NUCLEOTIDE SEQUENCE [LARGE SCALE GENOMIC DNA]</scope>
    <source>
        <strain evidence="11">KCTC 42964</strain>
    </source>
</reference>
<evidence type="ECO:0000256" key="1">
    <source>
        <dbReference type="ARBA" id="ARBA00004651"/>
    </source>
</evidence>
<accession>A0ABV7L8H8</accession>
<name>A0ABV7L8H8_9PROT</name>
<comment type="similarity">
    <text evidence="3 9">Belongs to the CobD/CbiB family.</text>
</comment>
<evidence type="ECO:0000256" key="5">
    <source>
        <dbReference type="ARBA" id="ARBA00022573"/>
    </source>
</evidence>
<keyword evidence="5 9" id="KW-0169">Cobalamin biosynthesis</keyword>